<keyword evidence="1" id="KW-1133">Transmembrane helix</keyword>
<dbReference type="KEGG" id="asag:FGM00_08405"/>
<dbReference type="AlphaFoldDB" id="A0A5B7STT0"/>
<dbReference type="Pfam" id="PF07676">
    <property type="entry name" value="PD40"/>
    <property type="match status" value="2"/>
</dbReference>
<name>A0A5B7STT0_9FLAO</name>
<dbReference type="InterPro" id="IPR011659">
    <property type="entry name" value="WD40"/>
</dbReference>
<proteinExistence type="predicted"/>
<evidence type="ECO:0000313" key="2">
    <source>
        <dbReference type="EMBL" id="QCX00124.1"/>
    </source>
</evidence>
<keyword evidence="3" id="KW-1185">Reference proteome</keyword>
<dbReference type="OrthoDB" id="1413558at2"/>
<keyword evidence="1" id="KW-0472">Membrane</keyword>
<sequence>MTNTTTYNVFLTIIGTMLCCSLTAQRMNSNFNTLEENQSKEVSNYQKLKSLGYSEKEIFEDLGNANFLLEKYENAAFWYKKLFEHQEGRAISANYEKRYQYALEQVTNANTITATDSSEDWLAEIRNDYHLKKQFEAQESNQSMASNHRDFDLQLNYRSQSLDYLVEYERSKGLLGKKANGKKQAYQDANEMPAVVTEDGRTAYFSKAVFVKPATGIFSKKELVHKIYRTDKVNGQWKNVREVALAPNHYSAMHPAISSDGKRLFFTSDMPGTFGKYDIYTADIGTNGVVGKAKNLGTKVNTKKNDMYPSLVDGNNLVFASEGREGYGGLDLYMAQVGQKKVGWATNLGSPINSSKDDFSMYIMAEKGIGYVLSNRGKNKDALKQVAFSYTDDKKNTIKDRSEYDLSSALNNKLKIDFTTSVFEDN</sequence>
<dbReference type="InterPro" id="IPR011042">
    <property type="entry name" value="6-blade_b-propeller_TolB-like"/>
</dbReference>
<gene>
    <name evidence="2" type="ORF">FGM00_08405</name>
</gene>
<dbReference type="SUPFAM" id="SSF82171">
    <property type="entry name" value="DPP6 N-terminal domain-like"/>
    <property type="match status" value="1"/>
</dbReference>
<evidence type="ECO:0000256" key="1">
    <source>
        <dbReference type="SAM" id="Phobius"/>
    </source>
</evidence>
<dbReference type="EMBL" id="CP040710">
    <property type="protein sequence ID" value="QCX00124.1"/>
    <property type="molecule type" value="Genomic_DNA"/>
</dbReference>
<keyword evidence="1" id="KW-0812">Transmembrane</keyword>
<dbReference type="Gene3D" id="2.120.10.30">
    <property type="entry name" value="TolB, C-terminal domain"/>
    <property type="match status" value="1"/>
</dbReference>
<dbReference type="RefSeq" id="WP_138852471.1">
    <property type="nucleotide sequence ID" value="NZ_CP040710.1"/>
</dbReference>
<reference evidence="2 3" key="1">
    <citation type="submission" date="2019-05" db="EMBL/GenBank/DDBJ databases">
        <title>Genome sequencing of F202Z8.</title>
        <authorList>
            <person name="Kwon Y.M."/>
        </authorList>
    </citation>
    <scope>NUCLEOTIDE SEQUENCE [LARGE SCALE GENOMIC DNA]</scope>
    <source>
        <strain evidence="2 3">F202Z8</strain>
    </source>
</reference>
<dbReference type="Proteomes" id="UP000310017">
    <property type="component" value="Chromosome"/>
</dbReference>
<accession>A0A5B7STT0</accession>
<feature type="transmembrane region" description="Helical" evidence="1">
    <location>
        <begin position="6"/>
        <end position="24"/>
    </location>
</feature>
<protein>
    <submittedName>
        <fullName evidence="2">Cell envelope biogenesis protein OmpA</fullName>
    </submittedName>
</protein>
<organism evidence="2 3">
    <name type="scientific">Aggregatimonas sangjinii</name>
    <dbReference type="NCBI Taxonomy" id="2583587"/>
    <lineage>
        <taxon>Bacteria</taxon>
        <taxon>Pseudomonadati</taxon>
        <taxon>Bacteroidota</taxon>
        <taxon>Flavobacteriia</taxon>
        <taxon>Flavobacteriales</taxon>
        <taxon>Flavobacteriaceae</taxon>
        <taxon>Aggregatimonas</taxon>
    </lineage>
</organism>
<evidence type="ECO:0000313" key="3">
    <source>
        <dbReference type="Proteomes" id="UP000310017"/>
    </source>
</evidence>